<gene>
    <name evidence="2" type="ORF">FTRO_0050120</name>
</gene>
<dbReference type="Proteomes" id="UP000064514">
    <property type="component" value="Unassembled WGS sequence"/>
</dbReference>
<dbReference type="AlphaFoldDB" id="A0A3F3HBC2"/>
<keyword evidence="1" id="KW-1133">Transmembrane helix</keyword>
<proteinExistence type="predicted"/>
<dbReference type="InterPro" id="IPR008523">
    <property type="entry name" value="DUF805"/>
</dbReference>
<dbReference type="Pfam" id="PF05656">
    <property type="entry name" value="DUF805"/>
    <property type="match status" value="1"/>
</dbReference>
<feature type="transmembrane region" description="Helical" evidence="1">
    <location>
        <begin position="63"/>
        <end position="83"/>
    </location>
</feature>
<evidence type="ECO:0000256" key="1">
    <source>
        <dbReference type="SAM" id="Phobius"/>
    </source>
</evidence>
<evidence type="ECO:0000313" key="2">
    <source>
        <dbReference type="EMBL" id="GAP04460.1"/>
    </source>
</evidence>
<dbReference type="GO" id="GO:0016020">
    <property type="term" value="C:membrane"/>
    <property type="evidence" value="ECO:0007669"/>
    <property type="project" value="InterPro"/>
</dbReference>
<dbReference type="STRING" id="709323.GCA_001047135_01010"/>
<feature type="transmembrane region" description="Helical" evidence="1">
    <location>
        <begin position="104"/>
        <end position="123"/>
    </location>
</feature>
<name>A0A3F3HBC2_9LACO</name>
<keyword evidence="1" id="KW-0472">Membrane</keyword>
<reference evidence="2" key="1">
    <citation type="journal article" date="2015" name="BMC Genomics">
        <title>Comparative genomics of Fructobacillus spp. and Leuconostoc spp. reveals niche-specific evolution of Fructobacillus spp.</title>
        <authorList>
            <person name="Endo A."/>
            <person name="Tanizawa Y."/>
            <person name="Tanaka N."/>
            <person name="Maeno S."/>
            <person name="Kumar H."/>
            <person name="Shiwa Y."/>
            <person name="Okada S."/>
            <person name="Yoshikawa H."/>
            <person name="Dicks L."/>
            <person name="Nakagawa J."/>
            <person name="Arita M."/>
        </authorList>
    </citation>
    <scope>NUCLEOTIDE SEQUENCE [LARGE SCALE GENOMIC DNA]</scope>
    <source>
        <strain evidence="2">F214-1</strain>
    </source>
</reference>
<organism evidence="2">
    <name type="scientific">Fructobacillus tropaeoli</name>
    <dbReference type="NCBI Taxonomy" id="709323"/>
    <lineage>
        <taxon>Bacteria</taxon>
        <taxon>Bacillati</taxon>
        <taxon>Bacillota</taxon>
        <taxon>Bacilli</taxon>
        <taxon>Lactobacillales</taxon>
        <taxon>Lactobacillaceae</taxon>
        <taxon>Fructobacillus</taxon>
    </lineage>
</organism>
<accession>A0A3F3HBC2</accession>
<feature type="transmembrane region" description="Helical" evidence="1">
    <location>
        <begin position="21"/>
        <end position="43"/>
    </location>
</feature>
<keyword evidence="1" id="KW-0812">Transmembrane</keyword>
<dbReference type="EMBL" id="DF968082">
    <property type="protein sequence ID" value="GAP04460.1"/>
    <property type="molecule type" value="Genomic_DNA"/>
</dbReference>
<evidence type="ECO:0008006" key="3">
    <source>
        <dbReference type="Google" id="ProtNLM"/>
    </source>
</evidence>
<protein>
    <recommendedName>
        <fullName evidence="3">Integral membrane protein</fullName>
    </recommendedName>
</protein>
<feature type="transmembrane region" description="Helical" evidence="1">
    <location>
        <begin position="129"/>
        <end position="146"/>
    </location>
</feature>
<sequence length="154" mass="17015">MIMVQAYKNYWRKYLDFSGRACLADFWLVVFDNILLTVVVLLLTGGSIWGLAQQLLHNDVSGIGLGVVGIAALALIISLFYGLATIIPNLSLQYRRILDTGLSARWFALPVVAWLLVIAYAIFQNGLVLLALAVVELVLLVINLAGTNRFSHKR</sequence>